<accession>A0A5D2PYF4</accession>
<dbReference type="EMBL" id="CM017615">
    <property type="protein sequence ID" value="TYI21002.1"/>
    <property type="molecule type" value="Genomic_DNA"/>
</dbReference>
<feature type="region of interest" description="Disordered" evidence="1">
    <location>
        <begin position="80"/>
        <end position="99"/>
    </location>
</feature>
<reference evidence="3 4" key="1">
    <citation type="submission" date="2019-07" db="EMBL/GenBank/DDBJ databases">
        <title>WGS assembly of Gossypium tomentosum.</title>
        <authorList>
            <person name="Chen Z.J."/>
            <person name="Sreedasyam A."/>
            <person name="Ando A."/>
            <person name="Song Q."/>
            <person name="De L."/>
            <person name="Hulse-Kemp A."/>
            <person name="Ding M."/>
            <person name="Ye W."/>
            <person name="Kirkbride R."/>
            <person name="Jenkins J."/>
            <person name="Plott C."/>
            <person name="Lovell J."/>
            <person name="Lin Y.-M."/>
            <person name="Vaughn R."/>
            <person name="Liu B."/>
            <person name="Li W."/>
            <person name="Simpson S."/>
            <person name="Scheffler B."/>
            <person name="Saski C."/>
            <person name="Grover C."/>
            <person name="Hu G."/>
            <person name="Conover J."/>
            <person name="Carlson J."/>
            <person name="Shu S."/>
            <person name="Boston L."/>
            <person name="Williams M."/>
            <person name="Peterson D."/>
            <person name="Mcgee K."/>
            <person name="Jones D."/>
            <person name="Wendel J."/>
            <person name="Stelly D."/>
            <person name="Grimwood J."/>
            <person name="Schmutz J."/>
        </authorList>
    </citation>
    <scope>NUCLEOTIDE SEQUENCE [LARGE SCALE GENOMIC DNA]</scope>
    <source>
        <strain evidence="3">7179.01</strain>
    </source>
</reference>
<evidence type="ECO:0008006" key="5">
    <source>
        <dbReference type="Google" id="ProtNLM"/>
    </source>
</evidence>
<feature type="chain" id="PRO_5022862015" description="Phytosulfokine-beta" evidence="2">
    <location>
        <begin position="30"/>
        <end position="99"/>
    </location>
</feature>
<evidence type="ECO:0000313" key="4">
    <source>
        <dbReference type="Proteomes" id="UP000322667"/>
    </source>
</evidence>
<dbReference type="Proteomes" id="UP000322667">
    <property type="component" value="Chromosome A06"/>
</dbReference>
<name>A0A5D2PYF4_GOSTO</name>
<evidence type="ECO:0000313" key="3">
    <source>
        <dbReference type="EMBL" id="TYI21002.1"/>
    </source>
</evidence>
<gene>
    <name evidence="3" type="ORF">ES332_A06G007300v1</name>
</gene>
<evidence type="ECO:0000256" key="1">
    <source>
        <dbReference type="SAM" id="MobiDB-lite"/>
    </source>
</evidence>
<evidence type="ECO:0000256" key="2">
    <source>
        <dbReference type="SAM" id="SignalP"/>
    </source>
</evidence>
<feature type="signal peptide" evidence="2">
    <location>
        <begin position="1"/>
        <end position="29"/>
    </location>
</feature>
<keyword evidence="2" id="KW-0732">Signal</keyword>
<protein>
    <recommendedName>
        <fullName evidence="5">Phytosulfokine-beta</fullName>
    </recommendedName>
</protein>
<organism evidence="3 4">
    <name type="scientific">Gossypium tomentosum</name>
    <name type="common">Hawaiian cotton</name>
    <name type="synonym">Gossypium sandvicense</name>
    <dbReference type="NCBI Taxonomy" id="34277"/>
    <lineage>
        <taxon>Eukaryota</taxon>
        <taxon>Viridiplantae</taxon>
        <taxon>Streptophyta</taxon>
        <taxon>Embryophyta</taxon>
        <taxon>Tracheophyta</taxon>
        <taxon>Spermatophyta</taxon>
        <taxon>Magnoliopsida</taxon>
        <taxon>eudicotyledons</taxon>
        <taxon>Gunneridae</taxon>
        <taxon>Pentapetalae</taxon>
        <taxon>rosids</taxon>
        <taxon>malvids</taxon>
        <taxon>Malvales</taxon>
        <taxon>Malvaceae</taxon>
        <taxon>Malvoideae</taxon>
        <taxon>Gossypium</taxon>
    </lineage>
</organism>
<proteinExistence type="predicted"/>
<dbReference type="AlphaFoldDB" id="A0A5D2PYF4"/>
<sequence>MISMENKSSNIRFMLLFLGLCCFLILCVAVPTTRNLKLNEELLPSSLQNLLPQDVKKSNEAKEMSGHEFNEERMLIETIDYAETGSNTKHDPLAPPPLI</sequence>
<dbReference type="PANTHER" id="PTHR33474">
    <property type="entry name" value="TRANSMEMBRANE PROTEIN"/>
    <property type="match status" value="1"/>
</dbReference>
<keyword evidence="4" id="KW-1185">Reference proteome</keyword>
<dbReference type="PANTHER" id="PTHR33474:SF28">
    <property type="entry name" value="OS01G0815400 PROTEIN"/>
    <property type="match status" value="1"/>
</dbReference>